<accession>A0A6I9QQZ4</accession>
<organism evidence="5 6">
    <name type="scientific">Elaeis guineensis var. tenera</name>
    <name type="common">Oil palm</name>
    <dbReference type="NCBI Taxonomy" id="51953"/>
    <lineage>
        <taxon>Eukaryota</taxon>
        <taxon>Viridiplantae</taxon>
        <taxon>Streptophyta</taxon>
        <taxon>Embryophyta</taxon>
        <taxon>Tracheophyta</taxon>
        <taxon>Spermatophyta</taxon>
        <taxon>Magnoliopsida</taxon>
        <taxon>Liliopsida</taxon>
        <taxon>Arecaceae</taxon>
        <taxon>Arecoideae</taxon>
        <taxon>Cocoseae</taxon>
        <taxon>Elaeidinae</taxon>
        <taxon>Elaeis</taxon>
    </lineage>
</organism>
<evidence type="ECO:0000256" key="1">
    <source>
        <dbReference type="ARBA" id="ARBA00008668"/>
    </source>
</evidence>
<dbReference type="InterPro" id="IPR001087">
    <property type="entry name" value="GDSL"/>
</dbReference>
<dbReference type="GO" id="GO:0016788">
    <property type="term" value="F:hydrolase activity, acting on ester bonds"/>
    <property type="evidence" value="ECO:0007669"/>
    <property type="project" value="InterPro"/>
</dbReference>
<dbReference type="CDD" id="cd01837">
    <property type="entry name" value="SGNH_plant_lipase_like"/>
    <property type="match status" value="1"/>
</dbReference>
<dbReference type="AlphaFoldDB" id="A0A6I9QQZ4"/>
<dbReference type="Pfam" id="PF00657">
    <property type="entry name" value="Lipase_GDSL"/>
    <property type="match status" value="1"/>
</dbReference>
<name>A0A6I9QQZ4_ELAGV</name>
<dbReference type="RefSeq" id="XP_010912671.2">
    <property type="nucleotide sequence ID" value="XM_010914369.3"/>
</dbReference>
<dbReference type="SUPFAM" id="SSF52266">
    <property type="entry name" value="SGNH hydrolase"/>
    <property type="match status" value="1"/>
</dbReference>
<dbReference type="PANTHER" id="PTHR22835:SF663">
    <property type="entry name" value="LIPASE-LIKE"/>
    <property type="match status" value="1"/>
</dbReference>
<dbReference type="Proteomes" id="UP000504607">
    <property type="component" value="Chromosome 1"/>
</dbReference>
<comment type="similarity">
    <text evidence="1">Belongs to the 'GDSL' lipolytic enzyme family.</text>
</comment>
<dbReference type="KEGG" id="egu:105038530"/>
<keyword evidence="4" id="KW-0325">Glycoprotein</keyword>
<proteinExistence type="inferred from homology"/>
<evidence type="ECO:0000313" key="6">
    <source>
        <dbReference type="RefSeq" id="XP_010912671.2"/>
    </source>
</evidence>
<keyword evidence="2" id="KW-0732">Signal</keyword>
<reference evidence="6" key="1">
    <citation type="submission" date="2025-08" db="UniProtKB">
        <authorList>
            <consortium name="RefSeq"/>
        </authorList>
    </citation>
    <scope>IDENTIFICATION</scope>
</reference>
<dbReference type="InterPro" id="IPR036514">
    <property type="entry name" value="SGNH_hydro_sf"/>
</dbReference>
<dbReference type="FunCoup" id="A0A6I9QQZ4">
    <property type="interactions" value="91"/>
</dbReference>
<dbReference type="Gene3D" id="3.40.50.1110">
    <property type="entry name" value="SGNH hydrolase"/>
    <property type="match status" value="1"/>
</dbReference>
<dbReference type="OrthoDB" id="1600564at2759"/>
<gene>
    <name evidence="6" type="primary">LOC105038530</name>
</gene>
<evidence type="ECO:0000256" key="4">
    <source>
        <dbReference type="ARBA" id="ARBA00023180"/>
    </source>
</evidence>
<protein>
    <submittedName>
        <fullName evidence="6">GDSL esterase/lipase At1g31550</fullName>
    </submittedName>
</protein>
<keyword evidence="5" id="KW-1185">Reference proteome</keyword>
<keyword evidence="3" id="KW-0378">Hydrolase</keyword>
<sequence>MKRSIRSALRNVRGMIQRLMSREKRINHPFARKIPPEPSQHCKVRLYVECLAPSLRLPTRALFYSHGIWVCLVMPCSDIFTTYQFLFVPACSVLNHLNSSPFTQSPKDPSSFLSPMNHSTHISLLPALLLLLPLLSSSHPATTTCYTSVFSFGDSLADTGNLLRYLGKKNIDVGRLPYGETYFRRPTGRFCDGRLVVDFIAQAMGLPLLPPYLARRSGHGFRQGANFAVAGATAIENGFFMEKGLHVPWSNNSLGIQIEWFRQLLPSLCSSDSDCNVMFQNSLFLVGEIGGNDYNYPFLQARALDEVISYVPPVMDAISSAITALIELGARTLVVPGNFPIGCNSAYLTVFHSNRSEDYDAFGCIKWLNKFSRYHNNQLRVVLKRIRQRNPHATVIYADYYSAAMSMFRSPQLSGFRSSPLPACCGGGGPYNFNSFLQCGNPGSNVCADPSSYVTWDGMHMTEAAYRKIATGLLEGPNAVPPILNTCPRTKQKTSRPHYVLLDDDILDG</sequence>
<evidence type="ECO:0000313" key="5">
    <source>
        <dbReference type="Proteomes" id="UP000504607"/>
    </source>
</evidence>
<evidence type="ECO:0000256" key="2">
    <source>
        <dbReference type="ARBA" id="ARBA00022729"/>
    </source>
</evidence>
<evidence type="ECO:0000256" key="3">
    <source>
        <dbReference type="ARBA" id="ARBA00022801"/>
    </source>
</evidence>
<dbReference type="PANTHER" id="PTHR22835">
    <property type="entry name" value="ZINC FINGER FYVE DOMAIN CONTAINING PROTEIN"/>
    <property type="match status" value="1"/>
</dbReference>
<dbReference type="InParanoid" id="A0A6I9QQZ4"/>
<dbReference type="InterPro" id="IPR035669">
    <property type="entry name" value="SGNH_plant_lipase-like"/>
</dbReference>